<evidence type="ECO:0000313" key="4">
    <source>
        <dbReference type="Proteomes" id="UP001185873"/>
    </source>
</evidence>
<dbReference type="EMBL" id="JAWLKJ010000001">
    <property type="protein sequence ID" value="MDV6298657.1"/>
    <property type="molecule type" value="Genomic_DNA"/>
</dbReference>
<evidence type="ECO:0000256" key="1">
    <source>
        <dbReference type="SAM" id="MobiDB-lite"/>
    </source>
</evidence>
<dbReference type="PANTHER" id="PTHR32027:SF9">
    <property type="entry name" value="BLL3847 PROTEIN"/>
    <property type="match status" value="1"/>
</dbReference>
<sequence>MEPRRAAQRDAQRGAGAERVAPRHVDRIAGARLQGGRVVDVDIVDGVVVAVTDAGTTPTRGGPTGGESVIDARGYMVLTAPAEPHAHLDKALSWGATRPPGCDLGAAIDAWRAYAATVDEDEIHARALAAARKLVANGTTAVRSHVDLHDDHDPLRGVRALVRVRDELAGVMDLQISVMVNEVDPSDRARAAIAAGADLIGGAPHISTDPVAETNRLVDLAEELGTGIDLHVDEFLDGDHAMLEVFTDRVATWPAGQIRTAGHCCRIGSLDGAGQSRAAGALSRADVGVVTLPITNLYLQGRAGCTSVPRGLPPVRALLETDVTVAAGADNVRDPFNPVGRSDATETAMLLIVAAHLDMDTAWQLVTGGAREVMGLPLAGPSPGLRADLLLVRAGGLDDVIADAPPDRIVLRAGCVVAAREVLVVVDPGVALLDDQAATTHPRTPTYEETR</sequence>
<dbReference type="InterPro" id="IPR011059">
    <property type="entry name" value="Metal-dep_hydrolase_composite"/>
</dbReference>
<feature type="domain" description="Amidohydrolase 3" evidence="2">
    <location>
        <begin position="117"/>
        <end position="410"/>
    </location>
</feature>
<dbReference type="Pfam" id="PF07969">
    <property type="entry name" value="Amidohydro_3"/>
    <property type="match status" value="1"/>
</dbReference>
<name>A0AAE4QZ71_9ACTN</name>
<dbReference type="Proteomes" id="UP001185873">
    <property type="component" value="Unassembled WGS sequence"/>
</dbReference>
<dbReference type="InterPro" id="IPR013108">
    <property type="entry name" value="Amidohydro_3"/>
</dbReference>
<dbReference type="AlphaFoldDB" id="A0AAE4QZ71"/>
<comment type="caution">
    <text evidence="3">The sequence shown here is derived from an EMBL/GenBank/DDBJ whole genome shotgun (WGS) entry which is preliminary data.</text>
</comment>
<evidence type="ECO:0000313" key="3">
    <source>
        <dbReference type="EMBL" id="MDV6298657.1"/>
    </source>
</evidence>
<dbReference type="Gene3D" id="2.30.40.10">
    <property type="entry name" value="Urease, subunit C, domain 1"/>
    <property type="match status" value="1"/>
</dbReference>
<dbReference type="SUPFAM" id="SSF51556">
    <property type="entry name" value="Metallo-dependent hydrolases"/>
    <property type="match status" value="1"/>
</dbReference>
<dbReference type="InterPro" id="IPR032466">
    <property type="entry name" value="Metal_Hydrolase"/>
</dbReference>
<feature type="region of interest" description="Disordered" evidence="1">
    <location>
        <begin position="1"/>
        <end position="21"/>
    </location>
</feature>
<dbReference type="GO" id="GO:0016814">
    <property type="term" value="F:hydrolase activity, acting on carbon-nitrogen (but not peptide) bonds, in cyclic amidines"/>
    <property type="evidence" value="ECO:0007669"/>
    <property type="project" value="TreeGrafter"/>
</dbReference>
<dbReference type="RefSeq" id="WP_317469016.1">
    <property type="nucleotide sequence ID" value="NZ_JAWLKJ010000001.1"/>
</dbReference>
<reference evidence="3" key="1">
    <citation type="submission" date="2023-10" db="EMBL/GenBank/DDBJ databases">
        <title>Development of a sustainable strategy for remediation of hydrocarbon-contaminated territories based on the waste exchange concept.</title>
        <authorList>
            <person name="Krivoruchko A."/>
        </authorList>
    </citation>
    <scope>NUCLEOTIDE SEQUENCE</scope>
    <source>
        <strain evidence="3">IEGM 1175</strain>
    </source>
</reference>
<organism evidence="3 4">
    <name type="scientific">Dietzia maris</name>
    <dbReference type="NCBI Taxonomy" id="37915"/>
    <lineage>
        <taxon>Bacteria</taxon>
        <taxon>Bacillati</taxon>
        <taxon>Actinomycetota</taxon>
        <taxon>Actinomycetes</taxon>
        <taxon>Mycobacteriales</taxon>
        <taxon>Dietziaceae</taxon>
        <taxon>Dietzia</taxon>
    </lineage>
</organism>
<accession>A0AAE4QZ71</accession>
<gene>
    <name evidence="3" type="ORF">R3P82_05980</name>
</gene>
<protein>
    <submittedName>
        <fullName evidence="3">Amidohydrolase family protein</fullName>
    </submittedName>
</protein>
<proteinExistence type="predicted"/>
<feature type="compositionally biased region" description="Basic and acidic residues" evidence="1">
    <location>
        <begin position="1"/>
        <end position="12"/>
    </location>
</feature>
<dbReference type="PANTHER" id="PTHR32027">
    <property type="entry name" value="CYTOSINE DEAMINASE"/>
    <property type="match status" value="1"/>
</dbReference>
<dbReference type="InterPro" id="IPR052349">
    <property type="entry name" value="Metallo-hydrolase_Enzymes"/>
</dbReference>
<dbReference type="Gene3D" id="3.20.20.140">
    <property type="entry name" value="Metal-dependent hydrolases"/>
    <property type="match status" value="1"/>
</dbReference>
<evidence type="ECO:0000259" key="2">
    <source>
        <dbReference type="Pfam" id="PF07969"/>
    </source>
</evidence>